<dbReference type="Proteomes" id="UP000029278">
    <property type="component" value="Unassembled WGS sequence"/>
</dbReference>
<dbReference type="SUPFAM" id="SSF52266">
    <property type="entry name" value="SGNH hydrolase"/>
    <property type="match status" value="1"/>
</dbReference>
<accession>A0A090ZGW8</accession>
<dbReference type="Gene3D" id="3.40.50.1110">
    <property type="entry name" value="SGNH hydrolase"/>
    <property type="match status" value="1"/>
</dbReference>
<evidence type="ECO:0000313" key="3">
    <source>
        <dbReference type="Proteomes" id="UP000029278"/>
    </source>
</evidence>
<feature type="domain" description="SGNH hydrolase-type esterase" evidence="1">
    <location>
        <begin position="22"/>
        <end position="211"/>
    </location>
</feature>
<sequence>MIRQRKGERFKMKKGLVVLFQGDSITDGNRDRGTDLNHILGHGYAYIIAAKLGNEYAHLRPSFINRGISGNRVSDLYARWNEDAISLKPDVISLLIGVNDAWFTVNDQPGGFTDRFERAYRHLLQETKEVLPDAKLVLCEPFILKTSATAEKWELWWEIVSRYQQTVLRLAEEFGAVHVPLQAAFEEAAQKADAEYWLWDGMHPTAAGHDLLAKQWLAAAESGRVWE</sequence>
<reference evidence="2 3" key="1">
    <citation type="submission" date="2014-04" db="EMBL/GenBank/DDBJ databases">
        <authorList>
            <person name="Bishop-Lilly K.A."/>
            <person name="Broomall S.M."/>
            <person name="Chain P.S."/>
            <person name="Chertkov O."/>
            <person name="Coyne S.R."/>
            <person name="Daligault H.E."/>
            <person name="Davenport K.W."/>
            <person name="Erkkila T."/>
            <person name="Frey K.G."/>
            <person name="Gibbons H.S."/>
            <person name="Gu W."/>
            <person name="Jaissle J."/>
            <person name="Johnson S.L."/>
            <person name="Koroleva G.I."/>
            <person name="Ladner J.T."/>
            <person name="Lo C.-C."/>
            <person name="Minogue T.D."/>
            <person name="Munk C."/>
            <person name="Palacios G.F."/>
            <person name="Redden C.L."/>
            <person name="Rosenzweig C.N."/>
            <person name="Scholz M.B."/>
            <person name="Teshima H."/>
            <person name="Xu Y."/>
        </authorList>
    </citation>
    <scope>NUCLEOTIDE SEQUENCE [LARGE SCALE GENOMIC DNA]</scope>
    <source>
        <strain evidence="2 3">8244</strain>
    </source>
</reference>
<comment type="caution">
    <text evidence="2">The sequence shown here is derived from an EMBL/GenBank/DDBJ whole genome shotgun (WGS) entry which is preliminary data.</text>
</comment>
<dbReference type="GO" id="GO:0004622">
    <property type="term" value="F:phosphatidylcholine lysophospholipase activity"/>
    <property type="evidence" value="ECO:0007669"/>
    <property type="project" value="TreeGrafter"/>
</dbReference>
<dbReference type="PANTHER" id="PTHR30383:SF5">
    <property type="entry name" value="SGNH HYDROLASE-TYPE ESTERASE DOMAIN-CONTAINING PROTEIN"/>
    <property type="match status" value="1"/>
</dbReference>
<protein>
    <submittedName>
        <fullName evidence="2">GDSL-like Lipase/Acylhydrolase family protein</fullName>
    </submittedName>
</protein>
<dbReference type="InterPro" id="IPR051532">
    <property type="entry name" value="Ester_Hydrolysis_Enzymes"/>
</dbReference>
<dbReference type="InterPro" id="IPR013830">
    <property type="entry name" value="SGNH_hydro"/>
</dbReference>
<dbReference type="Pfam" id="PF13472">
    <property type="entry name" value="Lipase_GDSL_2"/>
    <property type="match status" value="1"/>
</dbReference>
<organism evidence="2 3">
    <name type="scientific">Paenibacillus macerans</name>
    <name type="common">Bacillus macerans</name>
    <dbReference type="NCBI Taxonomy" id="44252"/>
    <lineage>
        <taxon>Bacteria</taxon>
        <taxon>Bacillati</taxon>
        <taxon>Bacillota</taxon>
        <taxon>Bacilli</taxon>
        <taxon>Bacillales</taxon>
        <taxon>Paenibacillaceae</taxon>
        <taxon>Paenibacillus</taxon>
    </lineage>
</organism>
<dbReference type="EMBL" id="JMQA01000020">
    <property type="protein sequence ID" value="KFN09902.1"/>
    <property type="molecule type" value="Genomic_DNA"/>
</dbReference>
<gene>
    <name evidence="2" type="ORF">DJ90_501</name>
</gene>
<dbReference type="InterPro" id="IPR036514">
    <property type="entry name" value="SGNH_hydro_sf"/>
</dbReference>
<dbReference type="PATRIC" id="fig|44252.3.peg.1740"/>
<evidence type="ECO:0000313" key="2">
    <source>
        <dbReference type="EMBL" id="KFN09902.1"/>
    </source>
</evidence>
<dbReference type="PANTHER" id="PTHR30383">
    <property type="entry name" value="THIOESTERASE 1/PROTEASE 1/LYSOPHOSPHOLIPASE L1"/>
    <property type="match status" value="1"/>
</dbReference>
<dbReference type="HOGENOM" id="CLU_051989_5_2_9"/>
<dbReference type="CDD" id="cd01834">
    <property type="entry name" value="SGNH_hydrolase_like_2"/>
    <property type="match status" value="1"/>
</dbReference>
<name>A0A090ZGW8_PAEMA</name>
<proteinExistence type="predicted"/>
<keyword evidence="2" id="KW-0378">Hydrolase</keyword>
<evidence type="ECO:0000259" key="1">
    <source>
        <dbReference type="Pfam" id="PF13472"/>
    </source>
</evidence>
<keyword evidence="3" id="KW-1185">Reference proteome</keyword>
<dbReference type="AlphaFoldDB" id="A0A090ZGW8"/>
<dbReference type="STRING" id="44252.DJ90_501"/>